<dbReference type="SUPFAM" id="SSF117839">
    <property type="entry name" value="WWE domain"/>
    <property type="match status" value="1"/>
</dbReference>
<dbReference type="EC" id="2.4.2.30" evidence="1"/>
<evidence type="ECO:0000256" key="1">
    <source>
        <dbReference type="ARBA" id="ARBA00012020"/>
    </source>
</evidence>
<dbReference type="InterPro" id="IPR036420">
    <property type="entry name" value="BRCT_dom_sf"/>
</dbReference>
<dbReference type="PANTHER" id="PTHR10459">
    <property type="entry name" value="DNA LIGASE"/>
    <property type="match status" value="1"/>
</dbReference>
<evidence type="ECO:0000256" key="7">
    <source>
        <dbReference type="SAM" id="MobiDB-lite"/>
    </source>
</evidence>
<name>A0A7S1SEV9_ALECA</name>
<keyword evidence="4" id="KW-0520">NAD</keyword>
<dbReference type="GO" id="GO:0070212">
    <property type="term" value="P:protein poly-ADP-ribosylation"/>
    <property type="evidence" value="ECO:0007669"/>
    <property type="project" value="TreeGrafter"/>
</dbReference>
<accession>A0A7S1SEV9</accession>
<dbReference type="GO" id="GO:1990404">
    <property type="term" value="F:NAD+-protein mono-ADP-ribosyltransferase activity"/>
    <property type="evidence" value="ECO:0007669"/>
    <property type="project" value="TreeGrafter"/>
</dbReference>
<evidence type="ECO:0000259" key="8">
    <source>
        <dbReference type="PROSITE" id="PS50172"/>
    </source>
</evidence>
<feature type="domain" description="WWE" evidence="9">
    <location>
        <begin position="248"/>
        <end position="335"/>
    </location>
</feature>
<dbReference type="GO" id="GO:0003950">
    <property type="term" value="F:NAD+ poly-ADP-ribosyltransferase activity"/>
    <property type="evidence" value="ECO:0007669"/>
    <property type="project" value="UniProtKB-EC"/>
</dbReference>
<evidence type="ECO:0000256" key="5">
    <source>
        <dbReference type="ARBA" id="ARBA00023125"/>
    </source>
</evidence>
<feature type="compositionally biased region" description="Low complexity" evidence="7">
    <location>
        <begin position="387"/>
        <end position="404"/>
    </location>
</feature>
<feature type="domain" description="WGR" evidence="10">
    <location>
        <begin position="140"/>
        <end position="247"/>
    </location>
</feature>
<dbReference type="SUPFAM" id="SSF142921">
    <property type="entry name" value="WGR domain-like"/>
    <property type="match status" value="1"/>
</dbReference>
<sequence length="516" mass="55278">MPPKAIFKGQTICISGKLSVPKKDYEELITKYGGTIKESVTAAVTLLVSNQDDVKAATQKVATAQGRSIPIVQEGFVGACVTAKKFLSVEKFVIKGSKRKAAPAKAKGGAAPKKAKVVASGPATITDKVAVIAKSGLVDEAAVVVEAFKKAFGNASVTWDVELVLNDPEKGKDRFYALQLLADKAEKSKFWFVQNWGRTGMDGAVRVDGPTDDIHDAKIMFKKKYRQKTGNVWGQVDATFVEEAGKYKLLNKDERKEAPGKWQYYLHNKVDGKKLGWYEYEEDAAKNMEKYWRQYNTNEGLGVRFVQSDYFKYEVNFTDMIQTNTKSGMRRVIRRVPAGEKPSPAAPEKIPEKVAARKEPEEDEEEEDGEVSDGDEEDDAEAEEAAEAAPAADEGGAAAAAEGEAAAEEEPGEAAAGGRKPPPEEAEAEADEPAAAGGRKRKAPADEAEAEAEAPAAGGRKPPPDAAEAEVEGEAEGEGEAEAPVAGGRKPPPADEAETEDETMAATLPMGGGRKP</sequence>
<dbReference type="Gene3D" id="3.40.50.10190">
    <property type="entry name" value="BRCT domain"/>
    <property type="match status" value="1"/>
</dbReference>
<dbReference type="Pfam" id="PF05406">
    <property type="entry name" value="WGR"/>
    <property type="match status" value="1"/>
</dbReference>
<dbReference type="GO" id="GO:0005730">
    <property type="term" value="C:nucleolus"/>
    <property type="evidence" value="ECO:0007669"/>
    <property type="project" value="TreeGrafter"/>
</dbReference>
<dbReference type="Gene3D" id="3.30.720.50">
    <property type="match status" value="1"/>
</dbReference>
<proteinExistence type="predicted"/>
<dbReference type="PROSITE" id="PS51977">
    <property type="entry name" value="WGR"/>
    <property type="match status" value="1"/>
</dbReference>
<keyword evidence="5" id="KW-0238">DNA-binding</keyword>
<evidence type="ECO:0000259" key="9">
    <source>
        <dbReference type="PROSITE" id="PS50918"/>
    </source>
</evidence>
<evidence type="ECO:0000313" key="11">
    <source>
        <dbReference type="EMBL" id="CAD9192885.1"/>
    </source>
</evidence>
<comment type="catalytic activity">
    <reaction evidence="6">
        <text>NAD(+) + (ADP-D-ribosyl)n-acceptor = nicotinamide + (ADP-D-ribosyl)n+1-acceptor + H(+).</text>
        <dbReference type="EC" id="2.4.2.30"/>
    </reaction>
</comment>
<dbReference type="CDD" id="cd17747">
    <property type="entry name" value="BRCT_PARP1"/>
    <property type="match status" value="1"/>
</dbReference>
<evidence type="ECO:0000256" key="3">
    <source>
        <dbReference type="ARBA" id="ARBA00022679"/>
    </source>
</evidence>
<dbReference type="Pfam" id="PF00533">
    <property type="entry name" value="BRCT"/>
    <property type="match status" value="1"/>
</dbReference>
<feature type="domain" description="BRCT" evidence="8">
    <location>
        <begin position="2"/>
        <end position="94"/>
    </location>
</feature>
<dbReference type="GO" id="GO:0006302">
    <property type="term" value="P:double-strand break repair"/>
    <property type="evidence" value="ECO:0007669"/>
    <property type="project" value="TreeGrafter"/>
</dbReference>
<dbReference type="PANTHER" id="PTHR10459:SF112">
    <property type="entry name" value="POLY [ADP-RIBOSE] POLYMERASE 1"/>
    <property type="match status" value="1"/>
</dbReference>
<dbReference type="InterPro" id="IPR037197">
    <property type="entry name" value="WWE_dom_sf"/>
</dbReference>
<dbReference type="SMART" id="SM00773">
    <property type="entry name" value="WGR"/>
    <property type="match status" value="1"/>
</dbReference>
<dbReference type="InterPro" id="IPR036930">
    <property type="entry name" value="WGR_dom_sf"/>
</dbReference>
<evidence type="ECO:0000256" key="4">
    <source>
        <dbReference type="ARBA" id="ARBA00023027"/>
    </source>
</evidence>
<dbReference type="EMBL" id="HBGE01116751">
    <property type="protein sequence ID" value="CAD9192885.1"/>
    <property type="molecule type" value="Transcribed_RNA"/>
</dbReference>
<feature type="compositionally biased region" description="Basic and acidic residues" evidence="7">
    <location>
        <begin position="349"/>
        <end position="360"/>
    </location>
</feature>
<reference evidence="11" key="1">
    <citation type="submission" date="2021-01" db="EMBL/GenBank/DDBJ databases">
        <authorList>
            <person name="Corre E."/>
            <person name="Pelletier E."/>
            <person name="Niang G."/>
            <person name="Scheremetjew M."/>
            <person name="Finn R."/>
            <person name="Kale V."/>
            <person name="Holt S."/>
            <person name="Cochrane G."/>
            <person name="Meng A."/>
            <person name="Brown T."/>
            <person name="Cohen L."/>
        </authorList>
    </citation>
    <scope>NUCLEOTIDE SEQUENCE</scope>
    <source>
        <strain evidence="11">OF101</strain>
    </source>
</reference>
<dbReference type="InterPro" id="IPR001357">
    <property type="entry name" value="BRCT_dom"/>
</dbReference>
<dbReference type="PROSITE" id="PS50172">
    <property type="entry name" value="BRCT"/>
    <property type="match status" value="1"/>
</dbReference>
<dbReference type="PROSITE" id="PS50918">
    <property type="entry name" value="WWE"/>
    <property type="match status" value="1"/>
</dbReference>
<feature type="compositionally biased region" description="Acidic residues" evidence="7">
    <location>
        <begin position="467"/>
        <end position="481"/>
    </location>
</feature>
<organism evidence="11">
    <name type="scientific">Alexandrium catenella</name>
    <name type="common">Red tide dinoflagellate</name>
    <name type="synonym">Gonyaulax catenella</name>
    <dbReference type="NCBI Taxonomy" id="2925"/>
    <lineage>
        <taxon>Eukaryota</taxon>
        <taxon>Sar</taxon>
        <taxon>Alveolata</taxon>
        <taxon>Dinophyceae</taxon>
        <taxon>Gonyaulacales</taxon>
        <taxon>Pyrocystaceae</taxon>
        <taxon>Alexandrium</taxon>
    </lineage>
</organism>
<dbReference type="InterPro" id="IPR004170">
    <property type="entry name" value="WWE_dom"/>
</dbReference>
<dbReference type="InterPro" id="IPR050800">
    <property type="entry name" value="ARTD/PARP"/>
</dbReference>
<dbReference type="SMART" id="SM00292">
    <property type="entry name" value="BRCT"/>
    <property type="match status" value="1"/>
</dbReference>
<feature type="compositionally biased region" description="Acidic residues" evidence="7">
    <location>
        <begin position="361"/>
        <end position="386"/>
    </location>
</feature>
<protein>
    <recommendedName>
        <fullName evidence="1">NAD(+) ADP-ribosyltransferase</fullName>
        <ecNumber evidence="1">2.4.2.30</ecNumber>
    </recommendedName>
</protein>
<dbReference type="AlphaFoldDB" id="A0A7S1SEV9"/>
<dbReference type="InterPro" id="IPR008893">
    <property type="entry name" value="WGR_domain"/>
</dbReference>
<evidence type="ECO:0000256" key="6">
    <source>
        <dbReference type="ARBA" id="ARBA00033987"/>
    </source>
</evidence>
<keyword evidence="2" id="KW-0328">Glycosyltransferase</keyword>
<evidence type="ECO:0000259" key="10">
    <source>
        <dbReference type="PROSITE" id="PS51977"/>
    </source>
</evidence>
<gene>
    <name evidence="11" type="ORF">ACAT0790_LOCUS69662</name>
</gene>
<dbReference type="GO" id="GO:0003677">
    <property type="term" value="F:DNA binding"/>
    <property type="evidence" value="ECO:0007669"/>
    <property type="project" value="UniProtKB-KW"/>
</dbReference>
<evidence type="ECO:0000256" key="2">
    <source>
        <dbReference type="ARBA" id="ARBA00022676"/>
    </source>
</evidence>
<dbReference type="SUPFAM" id="SSF52113">
    <property type="entry name" value="BRCT domain"/>
    <property type="match status" value="1"/>
</dbReference>
<feature type="region of interest" description="Disordered" evidence="7">
    <location>
        <begin position="335"/>
        <end position="516"/>
    </location>
</feature>
<dbReference type="Pfam" id="PF02825">
    <property type="entry name" value="WWE"/>
    <property type="match status" value="1"/>
</dbReference>
<keyword evidence="3" id="KW-0808">Transferase</keyword>